<feature type="region of interest" description="Disordered" evidence="1">
    <location>
        <begin position="186"/>
        <end position="263"/>
    </location>
</feature>
<comment type="caution">
    <text evidence="2">The sequence shown here is derived from an EMBL/GenBank/DDBJ whole genome shotgun (WGS) entry which is preliminary data.</text>
</comment>
<evidence type="ECO:0000313" key="2">
    <source>
        <dbReference type="EMBL" id="GAT92875.1"/>
    </source>
</evidence>
<dbReference type="VEuPathDB" id="AmoebaDB:EHI7A_081590"/>
<dbReference type="VEuPathDB" id="AmoebaDB:EHI_126290"/>
<feature type="compositionally biased region" description="Acidic residues" evidence="1">
    <location>
        <begin position="194"/>
        <end position="211"/>
    </location>
</feature>
<dbReference type="OMA" id="EVHYEED"/>
<proteinExistence type="predicted"/>
<dbReference type="AlphaFoldDB" id="A0A5K1V254"/>
<dbReference type="VEuPathDB" id="AmoebaDB:KM1_150540"/>
<dbReference type="VEuPathDB" id="AmoebaDB:EHI8A_083040"/>
<feature type="compositionally biased region" description="Basic residues" evidence="1">
    <location>
        <begin position="241"/>
        <end position="263"/>
    </location>
</feature>
<dbReference type="Proteomes" id="UP000078387">
    <property type="component" value="Unassembled WGS sequence"/>
</dbReference>
<dbReference type="EMBL" id="BDEQ01000001">
    <property type="protein sequence ID" value="GAT92875.1"/>
    <property type="molecule type" value="Genomic_DNA"/>
</dbReference>
<sequence length="263" mass="29912">MSIEQLKVAIVGYDELCDKFMYKLENETNTHIEVLGKEKIIKGEINLETQNLIITCIANASEFSIEECGTALILFKANDQSKETQALIDQMQLNTEDIFGYCEEETRMDGIAQTNQIPPMPTVKDVLLIVRNIKKNRIAIGDILALKEIEENARGALEKQKEKNKRELEEFSKPIEQALKDKITEESLLLGEQSSEEVEDIHWTDDEEEKTETETQKDNRKRTGQMVFASSGKIVAAPPPLKKKRVTKPKTKSKVKSTNKKNK</sequence>
<reference evidence="2 3" key="1">
    <citation type="submission" date="2016-05" db="EMBL/GenBank/DDBJ databases">
        <title>First whole genome sequencing of Entamoeba histolytica HM1:IMSS-clone-6.</title>
        <authorList>
            <person name="Mukherjee Avik.K."/>
            <person name="Izumyama S."/>
            <person name="Nakada-Tsukui K."/>
            <person name="Nozaki T."/>
        </authorList>
    </citation>
    <scope>NUCLEOTIDE SEQUENCE [LARGE SCALE GENOMIC DNA]</scope>
    <source>
        <strain evidence="2 3">HM1:IMSS clone 6</strain>
    </source>
</reference>
<evidence type="ECO:0000256" key="1">
    <source>
        <dbReference type="SAM" id="MobiDB-lite"/>
    </source>
</evidence>
<dbReference type="VEuPathDB" id="AmoebaDB:EHI5A_114050"/>
<evidence type="ECO:0000313" key="3">
    <source>
        <dbReference type="Proteomes" id="UP000078387"/>
    </source>
</evidence>
<protein>
    <submittedName>
        <fullName evidence="2">Uncharacterized protein</fullName>
    </submittedName>
</protein>
<organism evidence="2 3">
    <name type="scientific">Entamoeba histolytica</name>
    <dbReference type="NCBI Taxonomy" id="5759"/>
    <lineage>
        <taxon>Eukaryota</taxon>
        <taxon>Amoebozoa</taxon>
        <taxon>Evosea</taxon>
        <taxon>Archamoebae</taxon>
        <taxon>Mastigamoebida</taxon>
        <taxon>Entamoebidae</taxon>
        <taxon>Entamoeba</taxon>
    </lineage>
</organism>
<name>A0A5K1V254_ENTHI</name>
<accession>A0A5K1V254</accession>
<gene>
    <name evidence="2" type="ORF">CL6EHI_126290</name>
</gene>